<dbReference type="AlphaFoldDB" id="A0A428S6Y7"/>
<evidence type="ECO:0000313" key="7">
    <source>
        <dbReference type="Proteomes" id="UP000287144"/>
    </source>
</evidence>
<dbReference type="SUPFAM" id="SSF53187">
    <property type="entry name" value="Zn-dependent exopeptidases"/>
    <property type="match status" value="1"/>
</dbReference>
<keyword evidence="4" id="KW-0378">Hydrolase</keyword>
<proteinExistence type="inferred from homology"/>
<keyword evidence="3" id="KW-0479">Metal-binding</keyword>
<dbReference type="GO" id="GO:0046872">
    <property type="term" value="F:metal ion binding"/>
    <property type="evidence" value="ECO:0007669"/>
    <property type="project" value="UniProtKB-KW"/>
</dbReference>
<evidence type="ECO:0000259" key="5">
    <source>
        <dbReference type="Pfam" id="PF07687"/>
    </source>
</evidence>
<name>A0A428S6Y7_9HYPO</name>
<keyword evidence="7" id="KW-1185">Reference proteome</keyword>
<dbReference type="Proteomes" id="UP000287144">
    <property type="component" value="Unassembled WGS sequence"/>
</dbReference>
<feature type="domain" description="Peptidase M20 dimerisation" evidence="5">
    <location>
        <begin position="227"/>
        <end position="383"/>
    </location>
</feature>
<dbReference type="Pfam" id="PF07687">
    <property type="entry name" value="M20_dimer"/>
    <property type="match status" value="1"/>
</dbReference>
<dbReference type="PANTHER" id="PTHR43270">
    <property type="entry name" value="BETA-ALA-HIS DIPEPTIDASE"/>
    <property type="match status" value="1"/>
</dbReference>
<organism evidence="6 7">
    <name type="scientific">Fusarium oligoseptatum</name>
    <dbReference type="NCBI Taxonomy" id="2604345"/>
    <lineage>
        <taxon>Eukaryota</taxon>
        <taxon>Fungi</taxon>
        <taxon>Dikarya</taxon>
        <taxon>Ascomycota</taxon>
        <taxon>Pezizomycotina</taxon>
        <taxon>Sordariomycetes</taxon>
        <taxon>Hypocreomycetidae</taxon>
        <taxon>Hypocreales</taxon>
        <taxon>Nectriaceae</taxon>
        <taxon>Fusarium</taxon>
        <taxon>Fusarium solani species complex</taxon>
    </lineage>
</organism>
<evidence type="ECO:0000256" key="2">
    <source>
        <dbReference type="ARBA" id="ARBA00022670"/>
    </source>
</evidence>
<comment type="caution">
    <text evidence="6">The sequence shown here is derived from an EMBL/GenBank/DDBJ whole genome shotgun (WGS) entry which is preliminary data.</text>
</comment>
<dbReference type="Gene3D" id="3.40.630.10">
    <property type="entry name" value="Zn peptidases"/>
    <property type="match status" value="1"/>
</dbReference>
<reference evidence="6 7" key="1">
    <citation type="submission" date="2017-06" db="EMBL/GenBank/DDBJ databases">
        <title>Comparative genomic analysis of Ambrosia Fusariam Clade fungi.</title>
        <authorList>
            <person name="Stajich J.E."/>
            <person name="Carrillo J."/>
            <person name="Kijimoto T."/>
            <person name="Eskalen A."/>
            <person name="O'Donnell K."/>
            <person name="Kasson M."/>
        </authorList>
    </citation>
    <scope>NUCLEOTIDE SEQUENCE [LARGE SCALE GENOMIC DNA]</scope>
    <source>
        <strain evidence="6 7">NRRL62579</strain>
    </source>
</reference>
<sequence length="494" mass="54648">MAEIDNYFQAWGEMRKASVCPTDQDLLTAFCVDKLQGRFIDRLRDAIKIPSVSSEPGRRADTIKMAHWVKSEMEALGIQVRLKPLGKEPGTDLDLPPLILGRYGNDAEKPTIMVYSHYDVQPASLQDGWDHDPWALTESNGLLHGRGTSDDKGPLVNWLNMLEAFQDADQEVPVNLAFFLEGMEENGSVGFRAALEDEASHFLSDVDAVCLTDVAWASNTQPTIPRGLRGVLFYRITIRGAQEDAHSGLFGGAISEPMTDMVNVMSSLVDSQGKLLIPGVYDDVLEVSDEEREAYEKLPLTPEALDGGIGGRVIHATKAETIISKWRQPSLSLHRIENLKAGPGATTSIPAALVGKFSIRTVPNMGASEVDALVRQHIESRFKQLQNKNDLDIDCVHQSDWFYEDVDHWNYQAGIKAIERTWGVTPQVTCEGGSIPIALDLKKVLKKNVLLLPVGRPTDGIHSVNEKLDKINYFNAIKVYGSYLGEIAARWQGK</sequence>
<dbReference type="STRING" id="1325735.A0A428S6Y7"/>
<dbReference type="GO" id="GO:0008233">
    <property type="term" value="F:peptidase activity"/>
    <property type="evidence" value="ECO:0007669"/>
    <property type="project" value="UniProtKB-KW"/>
</dbReference>
<dbReference type="InterPro" id="IPR011650">
    <property type="entry name" value="Peptidase_M20_dimer"/>
</dbReference>
<dbReference type="Gene3D" id="3.30.70.360">
    <property type="match status" value="1"/>
</dbReference>
<accession>A0A428S6Y7</accession>
<evidence type="ECO:0000256" key="4">
    <source>
        <dbReference type="ARBA" id="ARBA00022801"/>
    </source>
</evidence>
<evidence type="ECO:0000256" key="3">
    <source>
        <dbReference type="ARBA" id="ARBA00022723"/>
    </source>
</evidence>
<evidence type="ECO:0000256" key="1">
    <source>
        <dbReference type="ARBA" id="ARBA00006247"/>
    </source>
</evidence>
<protein>
    <recommendedName>
        <fullName evidence="5">Peptidase M20 dimerisation domain-containing protein</fullName>
    </recommendedName>
</protein>
<dbReference type="GO" id="GO:0006508">
    <property type="term" value="P:proteolysis"/>
    <property type="evidence" value="ECO:0007669"/>
    <property type="project" value="UniProtKB-KW"/>
</dbReference>
<dbReference type="EMBL" id="NKCK01000324">
    <property type="protein sequence ID" value="RSL85336.1"/>
    <property type="molecule type" value="Genomic_DNA"/>
</dbReference>
<evidence type="ECO:0000313" key="6">
    <source>
        <dbReference type="EMBL" id="RSL85336.1"/>
    </source>
</evidence>
<dbReference type="InterPro" id="IPR002933">
    <property type="entry name" value="Peptidase_M20"/>
</dbReference>
<dbReference type="PANTHER" id="PTHR43270:SF4">
    <property type="entry name" value="CARNOSINE DIPEPTIDASE 2, ISOFORM A"/>
    <property type="match status" value="1"/>
</dbReference>
<gene>
    <name evidence="6" type="ORF">CEP52_016188</name>
</gene>
<comment type="similarity">
    <text evidence="1">Belongs to the peptidase M20A family.</text>
</comment>
<keyword evidence="2" id="KW-0645">Protease</keyword>
<dbReference type="InterPro" id="IPR051458">
    <property type="entry name" value="Cyt/Met_Dipeptidase"/>
</dbReference>
<dbReference type="Pfam" id="PF01546">
    <property type="entry name" value="Peptidase_M20"/>
    <property type="match status" value="1"/>
</dbReference>